<dbReference type="Pfam" id="PF10823">
    <property type="entry name" value="DUF2568"/>
    <property type="match status" value="1"/>
</dbReference>
<evidence type="ECO:0000313" key="2">
    <source>
        <dbReference type="EMBL" id="MFC0394293.1"/>
    </source>
</evidence>
<feature type="transmembrane region" description="Helical" evidence="1">
    <location>
        <begin position="67"/>
        <end position="87"/>
    </location>
</feature>
<keyword evidence="1" id="KW-1133">Transmembrane helix</keyword>
<proteinExistence type="predicted"/>
<dbReference type="RefSeq" id="WP_204815448.1">
    <property type="nucleotide sequence ID" value="NZ_JANHOF010000001.1"/>
</dbReference>
<feature type="transmembrane region" description="Helical" evidence="1">
    <location>
        <begin position="9"/>
        <end position="28"/>
    </location>
</feature>
<comment type="caution">
    <text evidence="2">The sequence shown here is derived from an EMBL/GenBank/DDBJ whole genome shotgun (WGS) entry which is preliminary data.</text>
</comment>
<keyword evidence="1" id="KW-0812">Transmembrane</keyword>
<name>A0ABV6JEG1_9BACL</name>
<evidence type="ECO:0000313" key="3">
    <source>
        <dbReference type="Proteomes" id="UP001589818"/>
    </source>
</evidence>
<feature type="transmembrane region" description="Helical" evidence="1">
    <location>
        <begin position="93"/>
        <end position="110"/>
    </location>
</feature>
<dbReference type="Proteomes" id="UP001589818">
    <property type="component" value="Unassembled WGS sequence"/>
</dbReference>
<feature type="transmembrane region" description="Helical" evidence="1">
    <location>
        <begin position="34"/>
        <end position="55"/>
    </location>
</feature>
<keyword evidence="3" id="KW-1185">Reference proteome</keyword>
<accession>A0ABV6JEG1</accession>
<dbReference type="EMBL" id="JBHLVF010000041">
    <property type="protein sequence ID" value="MFC0394293.1"/>
    <property type="molecule type" value="Genomic_DNA"/>
</dbReference>
<protein>
    <submittedName>
        <fullName evidence="2">YrdB family protein</fullName>
    </submittedName>
</protein>
<keyword evidence="1" id="KW-0472">Membrane</keyword>
<gene>
    <name evidence="2" type="ORF">ACFFJ8_23380</name>
</gene>
<organism evidence="2 3">
    <name type="scientific">Paenibacillus mendelii</name>
    <dbReference type="NCBI Taxonomy" id="206163"/>
    <lineage>
        <taxon>Bacteria</taxon>
        <taxon>Bacillati</taxon>
        <taxon>Bacillota</taxon>
        <taxon>Bacilli</taxon>
        <taxon>Bacillales</taxon>
        <taxon>Paenibacillaceae</taxon>
        <taxon>Paenibacillus</taxon>
    </lineage>
</organism>
<dbReference type="InterPro" id="IPR021214">
    <property type="entry name" value="DUF2568"/>
</dbReference>
<sequence length="116" mass="12915">MEFFKYANLCLRFLIELCALTALGYWGFYAGKGYLVKIILGIGLPLLAAVIWGMFVSPKASIPTTGIIRFLLEICVLGAGGVALYAAKYDKLAILYAIVMMVNLTFTYLWKQHSTY</sequence>
<reference evidence="2 3" key="1">
    <citation type="submission" date="2024-09" db="EMBL/GenBank/DDBJ databases">
        <authorList>
            <person name="Sun Q."/>
            <person name="Mori K."/>
        </authorList>
    </citation>
    <scope>NUCLEOTIDE SEQUENCE [LARGE SCALE GENOMIC DNA]</scope>
    <source>
        <strain evidence="2 3">CCM 4839</strain>
    </source>
</reference>
<evidence type="ECO:0000256" key="1">
    <source>
        <dbReference type="SAM" id="Phobius"/>
    </source>
</evidence>